<dbReference type="EMBL" id="SDPQ02000002">
    <property type="protein sequence ID" value="KAA1398107.1"/>
    <property type="molecule type" value="Genomic_DNA"/>
</dbReference>
<dbReference type="Proteomes" id="UP000380867">
    <property type="component" value="Unassembled WGS sequence"/>
</dbReference>
<reference evidence="2" key="1">
    <citation type="submission" date="2019-09" db="EMBL/GenBank/DDBJ databases">
        <authorList>
            <person name="Li J."/>
        </authorList>
    </citation>
    <scope>NUCLEOTIDE SEQUENCE [LARGE SCALE GENOMIC DNA]</scope>
    <source>
        <strain evidence="2">JCM 14732</strain>
    </source>
</reference>
<dbReference type="RefSeq" id="WP_149689537.1">
    <property type="nucleotide sequence ID" value="NZ_SDPQ02000002.1"/>
</dbReference>
<name>A0A5M4FFG5_9ACTN</name>
<feature type="region of interest" description="Disordered" evidence="1">
    <location>
        <begin position="26"/>
        <end position="90"/>
    </location>
</feature>
<accession>A0A5M4FFG5</accession>
<sequence>MDLRRRLPAAVLAVVALVLTAVIVSRVSAGADPAPRDTTPITVAPDPSSTPTATPTDDSGRITPKVRDDDDDDGPDDDDDDHDGPGDDDD</sequence>
<proteinExistence type="predicted"/>
<feature type="compositionally biased region" description="Acidic residues" evidence="1">
    <location>
        <begin position="69"/>
        <end position="90"/>
    </location>
</feature>
<feature type="compositionally biased region" description="Low complexity" evidence="1">
    <location>
        <begin position="44"/>
        <end position="57"/>
    </location>
</feature>
<evidence type="ECO:0000256" key="1">
    <source>
        <dbReference type="SAM" id="MobiDB-lite"/>
    </source>
</evidence>
<comment type="caution">
    <text evidence="2">The sequence shown here is derived from an EMBL/GenBank/DDBJ whole genome shotgun (WGS) entry which is preliminary data.</text>
</comment>
<protein>
    <recommendedName>
        <fullName evidence="4">Small secreted hydrophilic protein</fullName>
    </recommendedName>
</protein>
<evidence type="ECO:0008006" key="4">
    <source>
        <dbReference type="Google" id="ProtNLM"/>
    </source>
</evidence>
<evidence type="ECO:0000313" key="2">
    <source>
        <dbReference type="EMBL" id="KAA1398107.1"/>
    </source>
</evidence>
<organism evidence="2 3">
    <name type="scientific">Aeromicrobium ginsengisoli</name>
    <dbReference type="NCBI Taxonomy" id="363867"/>
    <lineage>
        <taxon>Bacteria</taxon>
        <taxon>Bacillati</taxon>
        <taxon>Actinomycetota</taxon>
        <taxon>Actinomycetes</taxon>
        <taxon>Propionibacteriales</taxon>
        <taxon>Nocardioidaceae</taxon>
        <taxon>Aeromicrobium</taxon>
    </lineage>
</organism>
<dbReference type="AlphaFoldDB" id="A0A5M4FFG5"/>
<evidence type="ECO:0000313" key="3">
    <source>
        <dbReference type="Proteomes" id="UP000380867"/>
    </source>
</evidence>
<keyword evidence="3" id="KW-1185">Reference proteome</keyword>
<gene>
    <name evidence="2" type="ORF">ESP70_012325</name>
</gene>